<dbReference type="InterPro" id="IPR029038">
    <property type="entry name" value="MetRS_Zn"/>
</dbReference>
<evidence type="ECO:0000313" key="14">
    <source>
        <dbReference type="Proteomes" id="UP000654471"/>
    </source>
</evidence>
<dbReference type="SUPFAM" id="SSF47323">
    <property type="entry name" value="Anticodon-binding domain of a subclass of class I aminoacyl-tRNA synthetases"/>
    <property type="match status" value="1"/>
</dbReference>
<keyword evidence="5 11" id="KW-0547">Nucleotide-binding</keyword>
<dbReference type="Gene3D" id="3.40.50.620">
    <property type="entry name" value="HUPs"/>
    <property type="match status" value="1"/>
</dbReference>
<dbReference type="InterPro" id="IPR014729">
    <property type="entry name" value="Rossmann-like_a/b/a_fold"/>
</dbReference>
<dbReference type="Gene3D" id="1.10.730.10">
    <property type="entry name" value="Isoleucyl-tRNA Synthetase, Domain 1"/>
    <property type="match status" value="1"/>
</dbReference>
<dbReference type="InterPro" id="IPR033911">
    <property type="entry name" value="MetRS_core"/>
</dbReference>
<evidence type="ECO:0000313" key="13">
    <source>
        <dbReference type="EMBL" id="GGU44377.1"/>
    </source>
</evidence>
<keyword evidence="8 11" id="KW-0030">Aminoacyl-tRNA synthetase</keyword>
<evidence type="ECO:0000259" key="12">
    <source>
        <dbReference type="Pfam" id="PF09334"/>
    </source>
</evidence>
<dbReference type="PANTHER" id="PTHR45765:SF1">
    <property type="entry name" value="METHIONINE--TRNA LIGASE, CYTOPLASMIC"/>
    <property type="match status" value="1"/>
</dbReference>
<dbReference type="InterPro" id="IPR015413">
    <property type="entry name" value="Methionyl/Leucyl_tRNA_Synth"/>
</dbReference>
<evidence type="ECO:0000256" key="1">
    <source>
        <dbReference type="ARBA" id="ARBA00008258"/>
    </source>
</evidence>
<dbReference type="RefSeq" id="WP_189295799.1">
    <property type="nucleotide sequence ID" value="NZ_BMRP01000001.1"/>
</dbReference>
<sequence>MPKRVLITCAPPNPNGDLHLGHLSGPFMGADVLRKYLAARDVPVTYVAYTDDHSCYVPRRGAELGWDARTTAFRYTNRIEHTLALADMLPDYYEHPHREPRHDTLVQEHFLRLWESGVITEHEVPTPYCTTCDGFVYEAYIRGNCRSCAAPSDGTYCEECGLTQEPGGVVDGHCFTCGSQPEIRTASRLVVALAPFAERLTELCEKSPWRQRVLDFCTGLLARELPVVPISRVADYGIPVPLDAWQGHILDTWFSGIFGYIAATAAHGAALGKPDEWRDIWRDPQTELVHFIGFDCSFSHAVLWPSLLLGLGEYITPKYVISNEFYTLEGDKFSTSRGHAIWGSDFLREVPSDAVRFHLCLTAPEEAKSDFRLADFDRTVNTLLVRDWEGWAASVVELLAKEHGSVVPETDRAAWPSTIRTLVEQLPLELAGHLEPATFSLRGAAARLLEAVRSAAEDLRRFQESPPADRVEAAAVLAAHAELLGVIAAVSGPIMPTWSRHTWRQLGLAPRFHDVPWPQQDRAVLPTGSRIAPEYRRMFQTR</sequence>
<evidence type="ECO:0000256" key="3">
    <source>
        <dbReference type="ARBA" id="ARBA00022490"/>
    </source>
</evidence>
<evidence type="ECO:0000256" key="4">
    <source>
        <dbReference type="ARBA" id="ARBA00022598"/>
    </source>
</evidence>
<dbReference type="PROSITE" id="PS00178">
    <property type="entry name" value="AA_TRNA_LIGASE_I"/>
    <property type="match status" value="1"/>
</dbReference>
<evidence type="ECO:0000256" key="2">
    <source>
        <dbReference type="ARBA" id="ARBA00012838"/>
    </source>
</evidence>
<comment type="catalytic activity">
    <reaction evidence="10">
        <text>tRNA(Met) + L-methionine + ATP = L-methionyl-tRNA(Met) + AMP + diphosphate</text>
        <dbReference type="Rhea" id="RHEA:13481"/>
        <dbReference type="Rhea" id="RHEA-COMP:9667"/>
        <dbReference type="Rhea" id="RHEA-COMP:9698"/>
        <dbReference type="ChEBI" id="CHEBI:30616"/>
        <dbReference type="ChEBI" id="CHEBI:33019"/>
        <dbReference type="ChEBI" id="CHEBI:57844"/>
        <dbReference type="ChEBI" id="CHEBI:78442"/>
        <dbReference type="ChEBI" id="CHEBI:78530"/>
        <dbReference type="ChEBI" id="CHEBI:456215"/>
        <dbReference type="EC" id="6.1.1.10"/>
    </reaction>
</comment>
<dbReference type="Gene3D" id="2.20.28.20">
    <property type="entry name" value="Methionyl-tRNA synthetase, Zn-domain"/>
    <property type="match status" value="1"/>
</dbReference>
<evidence type="ECO:0000256" key="10">
    <source>
        <dbReference type="ARBA" id="ARBA00047364"/>
    </source>
</evidence>
<comment type="caution">
    <text evidence="13">The sequence shown here is derived from an EMBL/GenBank/DDBJ whole genome shotgun (WGS) entry which is preliminary data.</text>
</comment>
<evidence type="ECO:0000256" key="7">
    <source>
        <dbReference type="ARBA" id="ARBA00022917"/>
    </source>
</evidence>
<gene>
    <name evidence="13" type="ORF">GCM10010211_04970</name>
</gene>
<dbReference type="InterPro" id="IPR023458">
    <property type="entry name" value="Met-tRNA_ligase_1"/>
</dbReference>
<proteinExistence type="inferred from homology"/>
<keyword evidence="3" id="KW-0963">Cytoplasm</keyword>
<evidence type="ECO:0000256" key="5">
    <source>
        <dbReference type="ARBA" id="ARBA00022741"/>
    </source>
</evidence>
<name>A0ABQ2UM71_9ACTN</name>
<evidence type="ECO:0000256" key="11">
    <source>
        <dbReference type="RuleBase" id="RU363039"/>
    </source>
</evidence>
<dbReference type="Proteomes" id="UP000654471">
    <property type="component" value="Unassembled WGS sequence"/>
</dbReference>
<organism evidence="13 14">
    <name type="scientific">Streptomyces albospinus</name>
    <dbReference type="NCBI Taxonomy" id="285515"/>
    <lineage>
        <taxon>Bacteria</taxon>
        <taxon>Bacillati</taxon>
        <taxon>Actinomycetota</taxon>
        <taxon>Actinomycetes</taxon>
        <taxon>Kitasatosporales</taxon>
        <taxon>Streptomycetaceae</taxon>
        <taxon>Streptomyces</taxon>
    </lineage>
</organism>
<keyword evidence="14" id="KW-1185">Reference proteome</keyword>
<reference evidence="14" key="1">
    <citation type="journal article" date="2019" name="Int. J. Syst. Evol. Microbiol.">
        <title>The Global Catalogue of Microorganisms (GCM) 10K type strain sequencing project: providing services to taxonomists for standard genome sequencing and annotation.</title>
        <authorList>
            <consortium name="The Broad Institute Genomics Platform"/>
            <consortium name="The Broad Institute Genome Sequencing Center for Infectious Disease"/>
            <person name="Wu L."/>
            <person name="Ma J."/>
        </authorList>
    </citation>
    <scope>NUCLEOTIDE SEQUENCE [LARGE SCALE GENOMIC DNA]</scope>
    <source>
        <strain evidence="14">JCM 3399</strain>
    </source>
</reference>
<dbReference type="PRINTS" id="PR01041">
    <property type="entry name" value="TRNASYNTHMET"/>
</dbReference>
<dbReference type="InterPro" id="IPR001412">
    <property type="entry name" value="aa-tRNA-synth_I_CS"/>
</dbReference>
<evidence type="ECO:0000256" key="9">
    <source>
        <dbReference type="ARBA" id="ARBA00030904"/>
    </source>
</evidence>
<dbReference type="EMBL" id="BMRP01000001">
    <property type="protein sequence ID" value="GGU44377.1"/>
    <property type="molecule type" value="Genomic_DNA"/>
</dbReference>
<comment type="similarity">
    <text evidence="1">Belongs to the class-I aminoacyl-tRNA synthetase family. MetG type 1 subfamily.</text>
</comment>
<keyword evidence="7 11" id="KW-0648">Protein biosynthesis</keyword>
<keyword evidence="4 11" id="KW-0436">Ligase</keyword>
<dbReference type="SUPFAM" id="SSF52374">
    <property type="entry name" value="Nucleotidylyl transferase"/>
    <property type="match status" value="1"/>
</dbReference>
<dbReference type="Pfam" id="PF09334">
    <property type="entry name" value="tRNA-synt_1g"/>
    <property type="match status" value="1"/>
</dbReference>
<dbReference type="PANTHER" id="PTHR45765">
    <property type="entry name" value="METHIONINE--TRNA LIGASE"/>
    <property type="match status" value="1"/>
</dbReference>
<dbReference type="EC" id="6.1.1.10" evidence="2"/>
<protein>
    <recommendedName>
        <fullName evidence="2">methionine--tRNA ligase</fullName>
        <ecNumber evidence="2">6.1.1.10</ecNumber>
    </recommendedName>
    <alternativeName>
        <fullName evidence="9">Methionyl-tRNA synthetase</fullName>
    </alternativeName>
</protein>
<feature type="domain" description="Methionyl/Leucyl tRNA synthetase" evidence="12">
    <location>
        <begin position="5"/>
        <end position="389"/>
    </location>
</feature>
<dbReference type="GO" id="GO:0016874">
    <property type="term" value="F:ligase activity"/>
    <property type="evidence" value="ECO:0007669"/>
    <property type="project" value="UniProtKB-KW"/>
</dbReference>
<evidence type="ECO:0000256" key="8">
    <source>
        <dbReference type="ARBA" id="ARBA00023146"/>
    </source>
</evidence>
<keyword evidence="6 11" id="KW-0067">ATP-binding</keyword>
<evidence type="ECO:0000256" key="6">
    <source>
        <dbReference type="ARBA" id="ARBA00022840"/>
    </source>
</evidence>
<dbReference type="InterPro" id="IPR009080">
    <property type="entry name" value="tRNAsynth_Ia_anticodon-bd"/>
</dbReference>
<accession>A0ABQ2UM71</accession>